<name>A0ABS7KSC1_9BACL</name>
<accession>A0ABS7KSC1</accession>
<evidence type="ECO:0000313" key="3">
    <source>
        <dbReference type="Proteomes" id="UP000706031"/>
    </source>
</evidence>
<gene>
    <name evidence="2" type="ORF">H7T88_27790</name>
</gene>
<dbReference type="Proteomes" id="UP000706031">
    <property type="component" value="Unassembled WGS sequence"/>
</dbReference>
<feature type="region of interest" description="Disordered" evidence="1">
    <location>
        <begin position="32"/>
        <end position="61"/>
    </location>
</feature>
<comment type="caution">
    <text evidence="2">The sequence shown here is derived from an EMBL/GenBank/DDBJ whole genome shotgun (WGS) entry which is preliminary data.</text>
</comment>
<evidence type="ECO:0000256" key="1">
    <source>
        <dbReference type="SAM" id="MobiDB-lite"/>
    </source>
</evidence>
<organism evidence="2 3">
    <name type="scientific">Paenibacillus cucumis</name>
    <name type="common">ex Kampfer et al. 2016</name>
    <dbReference type="NCBI Taxonomy" id="1776858"/>
    <lineage>
        <taxon>Bacteria</taxon>
        <taxon>Bacillati</taxon>
        <taxon>Bacillota</taxon>
        <taxon>Bacilli</taxon>
        <taxon>Bacillales</taxon>
        <taxon>Paenibacillaceae</taxon>
        <taxon>Paenibacillus</taxon>
    </lineage>
</organism>
<dbReference type="EMBL" id="JACLIC010000055">
    <property type="protein sequence ID" value="MBY0207035.1"/>
    <property type="molecule type" value="Genomic_DNA"/>
</dbReference>
<keyword evidence="3" id="KW-1185">Reference proteome</keyword>
<protein>
    <submittedName>
        <fullName evidence="2">Uncharacterized protein</fullName>
    </submittedName>
</protein>
<feature type="compositionally biased region" description="Basic and acidic residues" evidence="1">
    <location>
        <begin position="43"/>
        <end position="61"/>
    </location>
</feature>
<proteinExistence type="predicted"/>
<sequence length="61" mass="7051">MSNMQEYTNQIVVYANENRWYESESVQKMLQSGAVQSRSGRGKCVELKDKSRKENVDGYLS</sequence>
<evidence type="ECO:0000313" key="2">
    <source>
        <dbReference type="EMBL" id="MBY0207035.1"/>
    </source>
</evidence>
<reference evidence="2 3" key="1">
    <citation type="submission" date="2020-08" db="EMBL/GenBank/DDBJ databases">
        <title>Fungal Genomes of the International Space Station.</title>
        <authorList>
            <person name="Seuylemezian A."/>
            <person name="Singh N.K."/>
            <person name="Wood J."/>
            <person name="Venkateswaran K."/>
        </authorList>
    </citation>
    <scope>NUCLEOTIDE SEQUENCE [LARGE SCALE GENOMIC DNA]</scope>
    <source>
        <strain evidence="2 3">S/N-304-OC-R4</strain>
    </source>
</reference>